<name>A0ABD2YJ19_9GENT</name>
<evidence type="ECO:0000313" key="2">
    <source>
        <dbReference type="EMBL" id="KAL3507008.1"/>
    </source>
</evidence>
<sequence length="199" mass="21553">MLTEMQRELMLLYLGDSEEAAKFFDAQLKDDQNEVLSQGDSNSDIELNLDSFPSDLALGSKTNQNLVINDAIVSQPAMVCTSSLNLAIQEISFSLALALVSNDNVQGSIPAMDILVKDKQIRIKEAETAVKETNEDNVALGTFPCQPLTLSLNKEIPLIPISVSSAPSIQDPPAKVQVESSDDDAKEVTVRDNYVATVP</sequence>
<keyword evidence="3" id="KW-1185">Reference proteome</keyword>
<feature type="region of interest" description="Disordered" evidence="1">
    <location>
        <begin position="165"/>
        <end position="199"/>
    </location>
</feature>
<accession>A0ABD2YJ19</accession>
<gene>
    <name evidence="2" type="ORF">ACH5RR_032390</name>
</gene>
<organism evidence="2 3">
    <name type="scientific">Cinchona calisaya</name>
    <dbReference type="NCBI Taxonomy" id="153742"/>
    <lineage>
        <taxon>Eukaryota</taxon>
        <taxon>Viridiplantae</taxon>
        <taxon>Streptophyta</taxon>
        <taxon>Embryophyta</taxon>
        <taxon>Tracheophyta</taxon>
        <taxon>Spermatophyta</taxon>
        <taxon>Magnoliopsida</taxon>
        <taxon>eudicotyledons</taxon>
        <taxon>Gunneridae</taxon>
        <taxon>Pentapetalae</taxon>
        <taxon>asterids</taxon>
        <taxon>lamiids</taxon>
        <taxon>Gentianales</taxon>
        <taxon>Rubiaceae</taxon>
        <taxon>Cinchonoideae</taxon>
        <taxon>Cinchoneae</taxon>
        <taxon>Cinchona</taxon>
    </lineage>
</organism>
<comment type="caution">
    <text evidence="2">The sequence shown here is derived from an EMBL/GenBank/DDBJ whole genome shotgun (WGS) entry which is preliminary data.</text>
</comment>
<proteinExistence type="predicted"/>
<dbReference type="AlphaFoldDB" id="A0ABD2YJ19"/>
<dbReference type="EMBL" id="JBJUIK010000013">
    <property type="protein sequence ID" value="KAL3507008.1"/>
    <property type="molecule type" value="Genomic_DNA"/>
</dbReference>
<evidence type="ECO:0000313" key="3">
    <source>
        <dbReference type="Proteomes" id="UP001630127"/>
    </source>
</evidence>
<evidence type="ECO:0000256" key="1">
    <source>
        <dbReference type="SAM" id="MobiDB-lite"/>
    </source>
</evidence>
<dbReference type="Proteomes" id="UP001630127">
    <property type="component" value="Unassembled WGS sequence"/>
</dbReference>
<protein>
    <submittedName>
        <fullName evidence="2">Uncharacterized protein</fullName>
    </submittedName>
</protein>
<reference evidence="2 3" key="1">
    <citation type="submission" date="2024-11" db="EMBL/GenBank/DDBJ databases">
        <title>A near-complete genome assembly of Cinchona calisaya.</title>
        <authorList>
            <person name="Lian D.C."/>
            <person name="Zhao X.W."/>
            <person name="Wei L."/>
        </authorList>
    </citation>
    <scope>NUCLEOTIDE SEQUENCE [LARGE SCALE GENOMIC DNA]</scope>
    <source>
        <tissue evidence="2">Nenye</tissue>
    </source>
</reference>